<keyword evidence="1" id="KW-0472">Membrane</keyword>
<keyword evidence="1" id="KW-0812">Transmembrane</keyword>
<protein>
    <recommendedName>
        <fullName evidence="5">PQ-loop repeat-containing protein</fullName>
    </recommendedName>
</protein>
<name>A0A3A3GA48_9BURK</name>
<accession>A0A3A3GA48</accession>
<dbReference type="EMBL" id="QYUQ01000001">
    <property type="protein sequence ID" value="RJG08197.1"/>
    <property type="molecule type" value="Genomic_DNA"/>
</dbReference>
<dbReference type="RefSeq" id="WP_119783615.1">
    <property type="nucleotide sequence ID" value="NZ_QYUQ01000001.1"/>
</dbReference>
<feature type="transmembrane region" description="Helical" evidence="1">
    <location>
        <begin position="6"/>
        <end position="23"/>
    </location>
</feature>
<evidence type="ECO:0000313" key="4">
    <source>
        <dbReference type="Proteomes" id="UP000266327"/>
    </source>
</evidence>
<dbReference type="EMBL" id="QYUQ01000002">
    <property type="protein sequence ID" value="RJG01586.1"/>
    <property type="molecule type" value="Genomic_DNA"/>
</dbReference>
<sequence>MTELAGWSSAMILALTISSQVYAQWRSKSCAGVSNWFFIGQMLASLGFVLYSYLVENWVFVWTNAFNFVAALIGQSIHAHNRRMSREVIAAAGQTG</sequence>
<reference evidence="3" key="2">
    <citation type="submission" date="2018-09" db="EMBL/GenBank/DDBJ databases">
        <authorList>
            <person name="Parvin R."/>
            <person name="Begum J.A."/>
            <person name="Chowdhury E.H."/>
            <person name="Islam M.R."/>
            <person name="Harder T."/>
        </authorList>
    </citation>
    <scope>NUCLEOTIDE SEQUENCE</scope>
    <source>
        <strain evidence="3">K1S02-23</strain>
    </source>
</reference>
<keyword evidence="1" id="KW-1133">Transmembrane helix</keyword>
<comment type="caution">
    <text evidence="3">The sequence shown here is derived from an EMBL/GenBank/DDBJ whole genome shotgun (WGS) entry which is preliminary data.</text>
</comment>
<feature type="transmembrane region" description="Helical" evidence="1">
    <location>
        <begin position="35"/>
        <end position="53"/>
    </location>
</feature>
<evidence type="ECO:0000313" key="3">
    <source>
        <dbReference type="EMBL" id="RJG08197.1"/>
    </source>
</evidence>
<evidence type="ECO:0000313" key="2">
    <source>
        <dbReference type="EMBL" id="RJG01586.1"/>
    </source>
</evidence>
<keyword evidence="4" id="KW-1185">Reference proteome</keyword>
<dbReference type="OrthoDB" id="5966732at2"/>
<dbReference type="Gene3D" id="1.20.1280.290">
    <property type="match status" value="1"/>
</dbReference>
<dbReference type="AlphaFoldDB" id="A0A3A3GA48"/>
<evidence type="ECO:0000256" key="1">
    <source>
        <dbReference type="SAM" id="Phobius"/>
    </source>
</evidence>
<dbReference type="Proteomes" id="UP000266327">
    <property type="component" value="Unassembled WGS sequence"/>
</dbReference>
<proteinExistence type="predicted"/>
<feature type="transmembrane region" description="Helical" evidence="1">
    <location>
        <begin position="59"/>
        <end position="77"/>
    </location>
</feature>
<evidence type="ECO:0008006" key="5">
    <source>
        <dbReference type="Google" id="ProtNLM"/>
    </source>
</evidence>
<gene>
    <name evidence="3" type="ORF">D3878_00065</name>
    <name evidence="2" type="ORF">D3878_08300</name>
</gene>
<organism evidence="3 4">
    <name type="scientific">Noviherbaspirillum sedimenti</name>
    <dbReference type="NCBI Taxonomy" id="2320865"/>
    <lineage>
        <taxon>Bacteria</taxon>
        <taxon>Pseudomonadati</taxon>
        <taxon>Pseudomonadota</taxon>
        <taxon>Betaproteobacteria</taxon>
        <taxon>Burkholderiales</taxon>
        <taxon>Oxalobacteraceae</taxon>
        <taxon>Noviherbaspirillum</taxon>
    </lineage>
</organism>
<reference evidence="4" key="1">
    <citation type="submission" date="2018-09" db="EMBL/GenBank/DDBJ databases">
        <authorList>
            <person name="Zhu H."/>
        </authorList>
    </citation>
    <scope>NUCLEOTIDE SEQUENCE [LARGE SCALE GENOMIC DNA]</scope>
    <source>
        <strain evidence="4">K1S02-23</strain>
    </source>
</reference>